<evidence type="ECO:0000313" key="2">
    <source>
        <dbReference type="Proteomes" id="UP001234989"/>
    </source>
</evidence>
<dbReference type="PANTHER" id="PTHR11439">
    <property type="entry name" value="GAG-POL-RELATED RETROTRANSPOSON"/>
    <property type="match status" value="1"/>
</dbReference>
<sequence length="286" mass="32118">MVTVSCTCNFSKSAFLVCFEYGVLQFDSFNCKVAASPLDCTEKLKATDGKPLSDPTYYRKLIGKLNFLTNTRMDIAYSVQHLSQFMQTPREPHLKAGYHVLRYLRQDPTMGIFISNKPDLTVSAYCDSDWAACPDSRKSVSGYLVLMGDSPISWKSKKQATVSLSSAEAEYRAVRQVVGELVWFERLLNELCVHCSLPIQIFCDSQAAVHIAKNPVFHERTKHIEIDCHFVRDKLQQGLITLHHISTDSQLADIFTKALTGVKHTTLLTKLSVNSLTSNLWGGDEI</sequence>
<gene>
    <name evidence="1" type="ORF">MTR67_028344</name>
</gene>
<name>A0AAF0TWK6_SOLVR</name>
<dbReference type="EMBL" id="CP133617">
    <property type="protein sequence ID" value="WMV34959.1"/>
    <property type="molecule type" value="Genomic_DNA"/>
</dbReference>
<evidence type="ECO:0000313" key="1">
    <source>
        <dbReference type="EMBL" id="WMV34959.1"/>
    </source>
</evidence>
<dbReference type="InterPro" id="IPR043502">
    <property type="entry name" value="DNA/RNA_pol_sf"/>
</dbReference>
<dbReference type="CDD" id="cd09272">
    <property type="entry name" value="RNase_HI_RT_Ty1"/>
    <property type="match status" value="1"/>
</dbReference>
<reference evidence="1" key="1">
    <citation type="submission" date="2023-08" db="EMBL/GenBank/DDBJ databases">
        <title>A de novo genome assembly of Solanum verrucosum Schlechtendal, a Mexican diploid species geographically isolated from the other diploid A-genome species in potato relatives.</title>
        <authorList>
            <person name="Hosaka K."/>
        </authorList>
    </citation>
    <scope>NUCLEOTIDE SEQUENCE</scope>
    <source>
        <tissue evidence="1">Young leaves</tissue>
    </source>
</reference>
<dbReference type="AlphaFoldDB" id="A0AAF0TWK6"/>
<dbReference type="SUPFAM" id="SSF56672">
    <property type="entry name" value="DNA/RNA polymerases"/>
    <property type="match status" value="1"/>
</dbReference>
<keyword evidence="2" id="KW-1185">Reference proteome</keyword>
<protein>
    <submittedName>
        <fullName evidence="1">Uncharacterized protein</fullName>
    </submittedName>
</protein>
<proteinExistence type="predicted"/>
<organism evidence="1 2">
    <name type="scientific">Solanum verrucosum</name>
    <dbReference type="NCBI Taxonomy" id="315347"/>
    <lineage>
        <taxon>Eukaryota</taxon>
        <taxon>Viridiplantae</taxon>
        <taxon>Streptophyta</taxon>
        <taxon>Embryophyta</taxon>
        <taxon>Tracheophyta</taxon>
        <taxon>Spermatophyta</taxon>
        <taxon>Magnoliopsida</taxon>
        <taxon>eudicotyledons</taxon>
        <taxon>Gunneridae</taxon>
        <taxon>Pentapetalae</taxon>
        <taxon>asterids</taxon>
        <taxon>lamiids</taxon>
        <taxon>Solanales</taxon>
        <taxon>Solanaceae</taxon>
        <taxon>Solanoideae</taxon>
        <taxon>Solaneae</taxon>
        <taxon>Solanum</taxon>
    </lineage>
</organism>
<dbReference type="Proteomes" id="UP001234989">
    <property type="component" value="Chromosome 6"/>
</dbReference>
<dbReference type="PANTHER" id="PTHR11439:SF505">
    <property type="entry name" value="REVERSE TRANSCRIPTASE TY1_COPIA-TYPE DOMAIN-CONTAINING PROTEIN"/>
    <property type="match status" value="1"/>
</dbReference>
<accession>A0AAF0TWK6</accession>